<evidence type="ECO:0000313" key="6">
    <source>
        <dbReference type="EMBL" id="TRX76629.1"/>
    </source>
</evidence>
<accession>A0A553H4E5</accession>
<dbReference type="InterPro" id="IPR042171">
    <property type="entry name" value="Acyl-CoA_hotdog"/>
</dbReference>
<name>A0A553H4E5_9PSED</name>
<proteinExistence type="inferred from homology"/>
<dbReference type="CDD" id="cd03445">
    <property type="entry name" value="Thioesterase_II_repeat2"/>
    <property type="match status" value="1"/>
</dbReference>
<dbReference type="PANTHER" id="PTHR11066:SF34">
    <property type="entry name" value="ACYL-COENZYME A THIOESTERASE 8"/>
    <property type="match status" value="1"/>
</dbReference>
<dbReference type="SUPFAM" id="SSF54637">
    <property type="entry name" value="Thioesterase/thiol ester dehydrase-isomerase"/>
    <property type="match status" value="2"/>
</dbReference>
<dbReference type="EMBL" id="VJOY01000001">
    <property type="protein sequence ID" value="TRX76629.1"/>
    <property type="molecule type" value="Genomic_DNA"/>
</dbReference>
<dbReference type="GO" id="GO:0047617">
    <property type="term" value="F:fatty acyl-CoA hydrolase activity"/>
    <property type="evidence" value="ECO:0007669"/>
    <property type="project" value="InterPro"/>
</dbReference>
<dbReference type="GO" id="GO:0006637">
    <property type="term" value="P:acyl-CoA metabolic process"/>
    <property type="evidence" value="ECO:0007669"/>
    <property type="project" value="InterPro"/>
</dbReference>
<dbReference type="InterPro" id="IPR029069">
    <property type="entry name" value="HotDog_dom_sf"/>
</dbReference>
<dbReference type="Proteomes" id="UP000315235">
    <property type="component" value="Unassembled WGS sequence"/>
</dbReference>
<comment type="similarity">
    <text evidence="1">Belongs to the C/M/P thioester hydrolase family.</text>
</comment>
<evidence type="ECO:0000256" key="3">
    <source>
        <dbReference type="SAM" id="MobiDB-lite"/>
    </source>
</evidence>
<comment type="caution">
    <text evidence="6">The sequence shown here is derived from an EMBL/GenBank/DDBJ whole genome shotgun (WGS) entry which is preliminary data.</text>
</comment>
<dbReference type="Pfam" id="PF20789">
    <property type="entry name" value="4HBT_3C"/>
    <property type="match status" value="1"/>
</dbReference>
<dbReference type="Gene3D" id="2.40.160.210">
    <property type="entry name" value="Acyl-CoA thioesterase, double hotdog domain"/>
    <property type="match status" value="1"/>
</dbReference>
<evidence type="ECO:0000259" key="5">
    <source>
        <dbReference type="Pfam" id="PF20789"/>
    </source>
</evidence>
<sequence length="297" mass="33306">MPTSSRAADWRWDQRDLTELLTLEPNGERSFRSYVCDTNANGRVYGGQLLGQALWAASQTVSGRSPSMLQLTFLQGARPQDAIEFSVDSLQEGRRFSSRHVYGVQATGVVLSANASFQAEQRDPGDPHRLKGDYPPPEDLPTLAELAARYPDRSEAVQLRFSGRPVLDLRPIHPEGYFERPAREPTIAYWVRLSHPLPAEGCLQHAALAYLSDSWLNGSLAPPVGMFELWQRYYISNLNHTLWFHSLEIDVNDWLLFVNDAVRSLSGRGLASTHIYRRDGTLVASVAQDMLISPRAD</sequence>
<dbReference type="OrthoDB" id="9781019at2"/>
<keyword evidence="2" id="KW-0378">Hydrolase</keyword>
<feature type="compositionally biased region" description="Basic and acidic residues" evidence="3">
    <location>
        <begin position="120"/>
        <end position="132"/>
    </location>
</feature>
<dbReference type="PANTHER" id="PTHR11066">
    <property type="entry name" value="ACYL-COA THIOESTERASE"/>
    <property type="match status" value="1"/>
</dbReference>
<gene>
    <name evidence="6" type="ORF">FM069_00980</name>
</gene>
<dbReference type="InterPro" id="IPR003703">
    <property type="entry name" value="Acyl_CoA_thio"/>
</dbReference>
<evidence type="ECO:0000256" key="1">
    <source>
        <dbReference type="ARBA" id="ARBA00006538"/>
    </source>
</evidence>
<dbReference type="InterPro" id="IPR049450">
    <property type="entry name" value="ACOT8-like_C"/>
</dbReference>
<feature type="region of interest" description="Disordered" evidence="3">
    <location>
        <begin position="117"/>
        <end position="138"/>
    </location>
</feature>
<dbReference type="GO" id="GO:0009062">
    <property type="term" value="P:fatty acid catabolic process"/>
    <property type="evidence" value="ECO:0007669"/>
    <property type="project" value="TreeGrafter"/>
</dbReference>
<keyword evidence="7" id="KW-1185">Reference proteome</keyword>
<evidence type="ECO:0000313" key="7">
    <source>
        <dbReference type="Proteomes" id="UP000315235"/>
    </source>
</evidence>
<evidence type="ECO:0000256" key="2">
    <source>
        <dbReference type="ARBA" id="ARBA00022801"/>
    </source>
</evidence>
<feature type="domain" description="Acyl-CoA thioesterase-like N-terminal HotDog" evidence="4">
    <location>
        <begin position="41"/>
        <end position="118"/>
    </location>
</feature>
<evidence type="ECO:0000259" key="4">
    <source>
        <dbReference type="Pfam" id="PF13622"/>
    </source>
</evidence>
<dbReference type="Pfam" id="PF13622">
    <property type="entry name" value="4HBT_3"/>
    <property type="match status" value="1"/>
</dbReference>
<dbReference type="RefSeq" id="WP_143486261.1">
    <property type="nucleotide sequence ID" value="NZ_VJOY01000001.1"/>
</dbReference>
<dbReference type="AlphaFoldDB" id="A0A553H4E5"/>
<reference evidence="6 7" key="1">
    <citation type="submission" date="2019-07" db="EMBL/GenBank/DDBJ databases">
        <title>Pseudomonas mangiferae sp. nov., isolated from bark of mango tree in Thailand.</title>
        <authorList>
            <person name="Srisuk N."/>
            <person name="Anurat P."/>
        </authorList>
    </citation>
    <scope>NUCLEOTIDE SEQUENCE [LARGE SCALE GENOMIC DNA]</scope>
    <source>
        <strain evidence="6 7">DMKU_BBB3-04</strain>
    </source>
</reference>
<feature type="domain" description="Acyl-CoA thioesterase-like C-terminal" evidence="5">
    <location>
        <begin position="165"/>
        <end position="291"/>
    </location>
</feature>
<dbReference type="CDD" id="cd03444">
    <property type="entry name" value="Thioesterase_II_repeat1"/>
    <property type="match status" value="1"/>
</dbReference>
<protein>
    <submittedName>
        <fullName evidence="6">Acyl-CoA thioesterase II</fullName>
    </submittedName>
</protein>
<organism evidence="6 7">
    <name type="scientific">Pseudomonas mangiferae</name>
    <dbReference type="NCBI Taxonomy" id="2593654"/>
    <lineage>
        <taxon>Bacteria</taxon>
        <taxon>Pseudomonadati</taxon>
        <taxon>Pseudomonadota</taxon>
        <taxon>Gammaproteobacteria</taxon>
        <taxon>Pseudomonadales</taxon>
        <taxon>Pseudomonadaceae</taxon>
        <taxon>Pseudomonas</taxon>
    </lineage>
</organism>
<dbReference type="InterPro" id="IPR049449">
    <property type="entry name" value="TesB_ACOT8-like_N"/>
</dbReference>